<dbReference type="InterPro" id="IPR036188">
    <property type="entry name" value="FAD/NAD-bd_sf"/>
</dbReference>
<evidence type="ECO:0000313" key="2">
    <source>
        <dbReference type="EMBL" id="GAA5226103.1"/>
    </source>
</evidence>
<evidence type="ECO:0000313" key="3">
    <source>
        <dbReference type="Proteomes" id="UP001501257"/>
    </source>
</evidence>
<protein>
    <submittedName>
        <fullName evidence="2">FAD/NAD(P)-binding protein</fullName>
    </submittedName>
</protein>
<sequence>MNAQQKSGREPYTIAIVGAGPRGTSVVERLASELRRTKNYSRPITVVVFDVADPGAGRVWSTTQSRLYLMNTPAGFPTVAPERTQPGEPGLSFEQWRLSGGDGAALSSVEAQELKEMARGSYPPRALYGRYLRHVFDRSVAALRAHEAVADVRVERAEITALNRGKADYRLRGHRLDDAVPNKGRGVEFEMDADAVILALGHVPARLNPKQDAMAQAALDMGLTYQGPNVPTDVPWDKVPPGQTVLVRGLGLNFFDVMVALTVGRGGQFREVNGGPGRALEYWPSGREPRIVAASRRGTPYRAKSCIEEFIPKSVKLQYLDFEVIVQKVAEARLLEPEATVRFDAHVWPLLHRDVLLAYYSTAASRHRSRFAIDPETFVQKLGTILDAEHQAGSQVWLQGARRLVAEHAPELGFLDVPGLGHPFMERGFSSSKEYQQAVMEYLESDAIASADGEKNPLKMAIATLNAGRMVVKKMIAEGLISDESRLDEVQGWFEPLVEGLASGPPVQRIEELAALARANVVEFIGPDPEFEIDLPARRFTAASPWVDAPGYTARILIEAMMPANRVLQSSSLLLLQMLADGVAAPFGMRTDEGEPLPGSGFAVKGEPYRLVDALGVAHRAIFVMGLQLSSVQWGTAIAAQAGASLEGSARTLGDAQDIARELLRLSQVQELNQPR</sequence>
<keyword evidence="3" id="KW-1185">Reference proteome</keyword>
<organism evidence="2 3">
    <name type="scientific">Paeniglutamicibacter antarcticus</name>
    <dbReference type="NCBI Taxonomy" id="494023"/>
    <lineage>
        <taxon>Bacteria</taxon>
        <taxon>Bacillati</taxon>
        <taxon>Actinomycetota</taxon>
        <taxon>Actinomycetes</taxon>
        <taxon>Micrococcales</taxon>
        <taxon>Micrococcaceae</taxon>
        <taxon>Paeniglutamicibacter</taxon>
    </lineage>
</organism>
<dbReference type="InterPro" id="IPR038732">
    <property type="entry name" value="HpyO/CreE_NAD-binding"/>
</dbReference>
<comment type="caution">
    <text evidence="2">The sequence shown here is derived from an EMBL/GenBank/DDBJ whole genome shotgun (WGS) entry which is preliminary data.</text>
</comment>
<feature type="domain" description="FAD-dependent urate hydroxylase HpyO/Asp monooxygenase CreE-like FAD/NAD(P)-binding" evidence="1">
    <location>
        <begin position="15"/>
        <end position="202"/>
    </location>
</feature>
<dbReference type="RefSeq" id="WP_210101998.1">
    <property type="nucleotide sequence ID" value="NZ_BAABLK010000012.1"/>
</dbReference>
<name>A0ABP9TJR9_9MICC</name>
<gene>
    <name evidence="2" type="ORF">GCM10025778_06340</name>
</gene>
<dbReference type="Proteomes" id="UP001501257">
    <property type="component" value="Unassembled WGS sequence"/>
</dbReference>
<dbReference type="EMBL" id="BAABLK010000012">
    <property type="protein sequence ID" value="GAA5226103.1"/>
    <property type="molecule type" value="Genomic_DNA"/>
</dbReference>
<dbReference type="PANTHER" id="PTHR40254">
    <property type="entry name" value="BLR0577 PROTEIN"/>
    <property type="match status" value="1"/>
</dbReference>
<dbReference type="Pfam" id="PF13454">
    <property type="entry name" value="NAD_binding_9"/>
    <property type="match status" value="1"/>
</dbReference>
<accession>A0ABP9TJR9</accession>
<proteinExistence type="predicted"/>
<evidence type="ECO:0000259" key="1">
    <source>
        <dbReference type="Pfam" id="PF13454"/>
    </source>
</evidence>
<dbReference type="SUPFAM" id="SSF51905">
    <property type="entry name" value="FAD/NAD(P)-binding domain"/>
    <property type="match status" value="1"/>
</dbReference>
<dbReference type="InterPro" id="IPR052189">
    <property type="entry name" value="L-asp_N-monooxygenase_NS-form"/>
</dbReference>
<dbReference type="PANTHER" id="PTHR40254:SF1">
    <property type="entry name" value="BLR0577 PROTEIN"/>
    <property type="match status" value="1"/>
</dbReference>
<reference evidence="3" key="1">
    <citation type="journal article" date="2019" name="Int. J. Syst. Evol. Microbiol.">
        <title>The Global Catalogue of Microorganisms (GCM) 10K type strain sequencing project: providing services to taxonomists for standard genome sequencing and annotation.</title>
        <authorList>
            <consortium name="The Broad Institute Genomics Platform"/>
            <consortium name="The Broad Institute Genome Sequencing Center for Infectious Disease"/>
            <person name="Wu L."/>
            <person name="Ma J."/>
        </authorList>
    </citation>
    <scope>NUCLEOTIDE SEQUENCE [LARGE SCALE GENOMIC DNA]</scope>
    <source>
        <strain evidence="3">JCM 18952</strain>
    </source>
</reference>